<dbReference type="FunFam" id="3.40.50.2300:FF:000001">
    <property type="entry name" value="DNA-binding response regulator PhoB"/>
    <property type="match status" value="1"/>
</dbReference>
<dbReference type="SUPFAM" id="SSF52172">
    <property type="entry name" value="CheY-like"/>
    <property type="match status" value="1"/>
</dbReference>
<dbReference type="Gene3D" id="1.10.10.10">
    <property type="entry name" value="Winged helix-like DNA-binding domain superfamily/Winged helix DNA-binding domain"/>
    <property type="match status" value="1"/>
</dbReference>
<evidence type="ECO:0000256" key="6">
    <source>
        <dbReference type="PROSITE-ProRule" id="PRU00169"/>
    </source>
</evidence>
<dbReference type="GO" id="GO:0006355">
    <property type="term" value="P:regulation of DNA-templated transcription"/>
    <property type="evidence" value="ECO:0007669"/>
    <property type="project" value="InterPro"/>
</dbReference>
<dbReference type="GO" id="GO:0032993">
    <property type="term" value="C:protein-DNA complex"/>
    <property type="evidence" value="ECO:0007669"/>
    <property type="project" value="TreeGrafter"/>
</dbReference>
<dbReference type="KEGG" id="naf:GQ61_08870"/>
<dbReference type="Proteomes" id="UP000237351">
    <property type="component" value="Chromosome"/>
</dbReference>
<evidence type="ECO:0008006" key="12">
    <source>
        <dbReference type="Google" id="ProtNLM"/>
    </source>
</evidence>
<dbReference type="Gene3D" id="3.40.50.2300">
    <property type="match status" value="1"/>
</dbReference>
<dbReference type="InterPro" id="IPR011006">
    <property type="entry name" value="CheY-like_superfamily"/>
</dbReference>
<dbReference type="GO" id="GO:0000976">
    <property type="term" value="F:transcription cis-regulatory region binding"/>
    <property type="evidence" value="ECO:0007669"/>
    <property type="project" value="TreeGrafter"/>
</dbReference>
<protein>
    <recommendedName>
        <fullName evidence="12">Chemotaxis protein CheY</fullName>
    </recommendedName>
</protein>
<evidence type="ECO:0000256" key="7">
    <source>
        <dbReference type="PROSITE-ProRule" id="PRU01091"/>
    </source>
</evidence>
<dbReference type="CDD" id="cd17574">
    <property type="entry name" value="REC_OmpR"/>
    <property type="match status" value="1"/>
</dbReference>
<evidence type="ECO:0000259" key="8">
    <source>
        <dbReference type="PROSITE" id="PS50110"/>
    </source>
</evidence>
<dbReference type="PROSITE" id="PS50110">
    <property type="entry name" value="RESPONSE_REGULATORY"/>
    <property type="match status" value="1"/>
</dbReference>
<proteinExistence type="predicted"/>
<dbReference type="Pfam" id="PF00486">
    <property type="entry name" value="Trans_reg_C"/>
    <property type="match status" value="1"/>
</dbReference>
<dbReference type="GO" id="GO:0000156">
    <property type="term" value="F:phosphorelay response regulator activity"/>
    <property type="evidence" value="ECO:0007669"/>
    <property type="project" value="TreeGrafter"/>
</dbReference>
<dbReference type="InterPro" id="IPR001867">
    <property type="entry name" value="OmpR/PhoB-type_DNA-bd"/>
</dbReference>
<feature type="modified residue" description="4-aspartylphosphate" evidence="6">
    <location>
        <position position="55"/>
    </location>
</feature>
<keyword evidence="11" id="KW-1185">Reference proteome</keyword>
<dbReference type="PROSITE" id="PS51755">
    <property type="entry name" value="OMPR_PHOB"/>
    <property type="match status" value="1"/>
</dbReference>
<dbReference type="STRING" id="1414854.GQ61_08870"/>
<dbReference type="CDD" id="cd00383">
    <property type="entry name" value="trans_reg_C"/>
    <property type="match status" value="1"/>
</dbReference>
<dbReference type="GO" id="GO:0005829">
    <property type="term" value="C:cytosol"/>
    <property type="evidence" value="ECO:0007669"/>
    <property type="project" value="TreeGrafter"/>
</dbReference>
<dbReference type="AlphaFoldDB" id="A0A1W6N6G0"/>
<sequence>MKHRHHILVVDDDKRLRQLLDKYLSENGFLITTVASTENARQILNKQSIDLVILDLMMPEESGLEFLESFRKNLDHPKHNVPILMLTALGEVEHRIDGLEKGADDYLSKPFEPKELLLRLHSILSRSTRQSQAFTKIVLGKRSYDLNQQLLLEGTKPIYLTSVEQALMQIFANNPGFILSREELAERAGVSLSPRTVDVQITRLRKKIESNPKQPLYLQTVRHQGYVLRPDQ</sequence>
<name>A0A1W6N6G0_9PROT</name>
<evidence type="ECO:0000313" key="10">
    <source>
        <dbReference type="EMBL" id="ARN85381.1"/>
    </source>
</evidence>
<keyword evidence="5" id="KW-0804">Transcription</keyword>
<dbReference type="EMBL" id="CP008743">
    <property type="protein sequence ID" value="ARN85381.1"/>
    <property type="molecule type" value="Genomic_DNA"/>
</dbReference>
<dbReference type="PANTHER" id="PTHR48111">
    <property type="entry name" value="REGULATOR OF RPOS"/>
    <property type="match status" value="1"/>
</dbReference>
<dbReference type="PANTHER" id="PTHR48111:SF4">
    <property type="entry name" value="DNA-BINDING DUAL TRANSCRIPTIONAL REGULATOR OMPR"/>
    <property type="match status" value="1"/>
</dbReference>
<feature type="domain" description="OmpR/PhoB-type" evidence="9">
    <location>
        <begin position="134"/>
        <end position="230"/>
    </location>
</feature>
<dbReference type="SMART" id="SM00448">
    <property type="entry name" value="REC"/>
    <property type="match status" value="1"/>
</dbReference>
<evidence type="ECO:0000256" key="4">
    <source>
        <dbReference type="ARBA" id="ARBA00023125"/>
    </source>
</evidence>
<dbReference type="InterPro" id="IPR036388">
    <property type="entry name" value="WH-like_DNA-bd_sf"/>
</dbReference>
<dbReference type="RefSeq" id="WP_085784941.1">
    <property type="nucleotide sequence ID" value="NZ_CP008743.1"/>
</dbReference>
<feature type="DNA-binding region" description="OmpR/PhoB-type" evidence="7">
    <location>
        <begin position="134"/>
        <end position="230"/>
    </location>
</feature>
<dbReference type="InterPro" id="IPR039420">
    <property type="entry name" value="WalR-like"/>
</dbReference>
<dbReference type="Pfam" id="PF00072">
    <property type="entry name" value="Response_reg"/>
    <property type="match status" value="1"/>
</dbReference>
<evidence type="ECO:0000256" key="5">
    <source>
        <dbReference type="ARBA" id="ARBA00023163"/>
    </source>
</evidence>
<keyword evidence="1 6" id="KW-0597">Phosphoprotein</keyword>
<gene>
    <name evidence="10" type="ORF">GQ61_08870</name>
</gene>
<organism evidence="10 11">
    <name type="scientific">Candidatus Nucleicultrix amoebiphila FS5</name>
    <dbReference type="NCBI Taxonomy" id="1414854"/>
    <lineage>
        <taxon>Bacteria</taxon>
        <taxon>Pseudomonadati</taxon>
        <taxon>Pseudomonadota</taxon>
        <taxon>Alphaproteobacteria</taxon>
        <taxon>Holosporales</taxon>
        <taxon>Candidatus Nucleicultricaceae</taxon>
        <taxon>Candidatus Nucleicultrix</taxon>
    </lineage>
</organism>
<keyword evidence="2" id="KW-0902">Two-component regulatory system</keyword>
<evidence type="ECO:0000256" key="2">
    <source>
        <dbReference type="ARBA" id="ARBA00023012"/>
    </source>
</evidence>
<accession>A0A1W6N6G0</accession>
<dbReference type="InterPro" id="IPR001789">
    <property type="entry name" value="Sig_transdc_resp-reg_receiver"/>
</dbReference>
<evidence type="ECO:0000256" key="3">
    <source>
        <dbReference type="ARBA" id="ARBA00023015"/>
    </source>
</evidence>
<evidence type="ECO:0000313" key="11">
    <source>
        <dbReference type="Proteomes" id="UP000237351"/>
    </source>
</evidence>
<evidence type="ECO:0000256" key="1">
    <source>
        <dbReference type="ARBA" id="ARBA00022553"/>
    </source>
</evidence>
<dbReference type="SMART" id="SM00862">
    <property type="entry name" value="Trans_reg_C"/>
    <property type="match status" value="1"/>
</dbReference>
<reference evidence="10 11" key="1">
    <citation type="submission" date="2014-06" db="EMBL/GenBank/DDBJ databases">
        <title>The genome of the endonuclear symbiont Nucleicultrix amoebiphila.</title>
        <authorList>
            <person name="Schulz F."/>
            <person name="Horn M."/>
        </authorList>
    </citation>
    <scope>NUCLEOTIDE SEQUENCE [LARGE SCALE GENOMIC DNA]</scope>
    <source>
        <strain evidence="10 11">FS5</strain>
    </source>
</reference>
<keyword evidence="3" id="KW-0805">Transcription regulation</keyword>
<evidence type="ECO:0000259" key="9">
    <source>
        <dbReference type="PROSITE" id="PS51755"/>
    </source>
</evidence>
<dbReference type="OrthoDB" id="9784252at2"/>
<keyword evidence="4 7" id="KW-0238">DNA-binding</keyword>
<feature type="domain" description="Response regulatory" evidence="8">
    <location>
        <begin position="6"/>
        <end position="124"/>
    </location>
</feature>